<dbReference type="RefSeq" id="WP_220167019.1">
    <property type="nucleotide sequence ID" value="NZ_JAIBOA010000009.1"/>
</dbReference>
<dbReference type="Gene3D" id="3.40.50.150">
    <property type="entry name" value="Vaccinia Virus protein VP39"/>
    <property type="match status" value="1"/>
</dbReference>
<dbReference type="PIRSF" id="PIRSF017393">
    <property type="entry name" value="MTase_SAV2177"/>
    <property type="match status" value="1"/>
</dbReference>
<dbReference type="SUPFAM" id="SSF53335">
    <property type="entry name" value="S-adenosyl-L-methionine-dependent methyltransferases"/>
    <property type="match status" value="1"/>
</dbReference>
<dbReference type="InterPro" id="IPR029063">
    <property type="entry name" value="SAM-dependent_MTases_sf"/>
</dbReference>
<dbReference type="GO" id="GO:0008168">
    <property type="term" value="F:methyltransferase activity"/>
    <property type="evidence" value="ECO:0007669"/>
    <property type="project" value="UniProtKB-KW"/>
</dbReference>
<dbReference type="Proteomes" id="UP000774570">
    <property type="component" value="Unassembled WGS sequence"/>
</dbReference>
<accession>A0ABS7FTP5</accession>
<dbReference type="Pfam" id="PF04672">
    <property type="entry name" value="Methyltransf_19"/>
    <property type="match status" value="1"/>
</dbReference>
<proteinExistence type="predicted"/>
<keyword evidence="1" id="KW-0489">Methyltransferase</keyword>
<name>A0ABS7FTP5_9ACTN</name>
<keyword evidence="2" id="KW-1185">Reference proteome</keyword>
<reference evidence="1 2" key="1">
    <citation type="submission" date="2021-07" db="EMBL/GenBank/DDBJ databases">
        <title>Actinomadura sp. PM05-2 isolated from lichen.</title>
        <authorList>
            <person name="Somphong A."/>
            <person name="Phongsopitanun W."/>
            <person name="Tanasupawat S."/>
            <person name="Peongsungnone V."/>
        </authorList>
    </citation>
    <scope>NUCLEOTIDE SEQUENCE [LARGE SCALE GENOMIC DNA]</scope>
    <source>
        <strain evidence="1 2">PM05-2</strain>
    </source>
</reference>
<evidence type="ECO:0000313" key="2">
    <source>
        <dbReference type="Proteomes" id="UP000774570"/>
    </source>
</evidence>
<protein>
    <submittedName>
        <fullName evidence="1">SAM-dependent methyltransferase</fullName>
    </submittedName>
</protein>
<sequence length="263" mass="28227">MASDDSGPLPSQGAAPPNIARAYNHLLGGKDTLEADRLLAERMLEAWPRAADAAIANRRFIRRSVRFMVEQGVDQFVDVGAGLPTENNVHQVAQALNPDARVVYVDNDPVVVSHGNALLAGTGTRMLQADMSEPAAILDDPAVRELIDFGRPVGVLFVASLHFLSPEEDAHGVVAAFRDAMAPGGHLAISHGLISEEIREAVQRYKTATDRGTPRTEAEIAAFFDGFTLVEPGLVPLGEWQREPAEVPENMAGLPMLAGVGRR</sequence>
<organism evidence="1 2">
    <name type="scientific">Actinomadura parmotrematis</name>
    <dbReference type="NCBI Taxonomy" id="2864039"/>
    <lineage>
        <taxon>Bacteria</taxon>
        <taxon>Bacillati</taxon>
        <taxon>Actinomycetota</taxon>
        <taxon>Actinomycetes</taxon>
        <taxon>Streptosporangiales</taxon>
        <taxon>Thermomonosporaceae</taxon>
        <taxon>Actinomadura</taxon>
    </lineage>
</organism>
<comment type="caution">
    <text evidence="1">The sequence shown here is derived from an EMBL/GenBank/DDBJ whole genome shotgun (WGS) entry which is preliminary data.</text>
</comment>
<dbReference type="GO" id="GO:0032259">
    <property type="term" value="P:methylation"/>
    <property type="evidence" value="ECO:0007669"/>
    <property type="project" value="UniProtKB-KW"/>
</dbReference>
<keyword evidence="1" id="KW-0808">Transferase</keyword>
<dbReference type="EMBL" id="JAIBOA010000009">
    <property type="protein sequence ID" value="MBW8483779.1"/>
    <property type="molecule type" value="Genomic_DNA"/>
</dbReference>
<gene>
    <name evidence="1" type="ORF">K1Y72_15435</name>
</gene>
<evidence type="ECO:0000313" key="1">
    <source>
        <dbReference type="EMBL" id="MBW8483779.1"/>
    </source>
</evidence>
<dbReference type="InterPro" id="IPR006764">
    <property type="entry name" value="SAM_dep_MeTrfase_SAV2177_type"/>
</dbReference>